<dbReference type="InterPro" id="IPR012292">
    <property type="entry name" value="Globin/Proto"/>
</dbReference>
<dbReference type="Gene3D" id="1.10.490.10">
    <property type="entry name" value="Globins"/>
    <property type="match status" value="1"/>
</dbReference>
<keyword evidence="1" id="KW-0479">Metal-binding</keyword>
<evidence type="ECO:0000256" key="1">
    <source>
        <dbReference type="RuleBase" id="RU000356"/>
    </source>
</evidence>
<comment type="similarity">
    <text evidence="1">Belongs to the globin family.</text>
</comment>
<dbReference type="InterPro" id="IPR009050">
    <property type="entry name" value="Globin-like_sf"/>
</dbReference>
<comment type="caution">
    <text evidence="3">The sequence shown here is derived from an EMBL/GenBank/DDBJ whole genome shotgun (WGS) entry which is preliminary data.</text>
</comment>
<gene>
    <name evidence="3" type="primary">Necator_chrI.g712</name>
    <name evidence="3" type="ORF">RB195_004590</name>
</gene>
<evidence type="ECO:0000259" key="2">
    <source>
        <dbReference type="PROSITE" id="PS01033"/>
    </source>
</evidence>
<sequence length="244" mass="28772">MSVAKDNRWTNTITEWRPWIWKRQVGLPKTRWRDSFVFEFGETWMRTTTTDQKKINSKLTPELLNRGYKTMVSPISLAAPLTVLFTHFSFAAAAALPFSDEEVKKHTLASLNIVPVDDNHHGHDFYTYFLTNYPENKKNFKGAENSTPEEIQKSKRFEKLGKAFLLSMHLLSTIYDNEPVFREYSRDLIRKHPNREVDPDTWKVFFNIWTNFLETKGHLTDEQKAAWEAIGRRFHEEFLAQLPK</sequence>
<dbReference type="PROSITE" id="PS01033">
    <property type="entry name" value="GLOBIN"/>
    <property type="match status" value="1"/>
</dbReference>
<dbReference type="InterPro" id="IPR044399">
    <property type="entry name" value="Mb-like_M"/>
</dbReference>
<evidence type="ECO:0000313" key="3">
    <source>
        <dbReference type="EMBL" id="KAK6726367.1"/>
    </source>
</evidence>
<keyword evidence="1" id="KW-0561">Oxygen transport</keyword>
<keyword evidence="4" id="KW-1185">Reference proteome</keyword>
<keyword evidence="1" id="KW-0813">Transport</keyword>
<evidence type="ECO:0000313" key="4">
    <source>
        <dbReference type="Proteomes" id="UP001303046"/>
    </source>
</evidence>
<dbReference type="SUPFAM" id="SSF46458">
    <property type="entry name" value="Globin-like"/>
    <property type="match status" value="1"/>
</dbReference>
<dbReference type="CDD" id="cd01040">
    <property type="entry name" value="Mb-like"/>
    <property type="match status" value="1"/>
</dbReference>
<reference evidence="3 4" key="1">
    <citation type="submission" date="2023-08" db="EMBL/GenBank/DDBJ databases">
        <title>A Necator americanus chromosomal reference genome.</title>
        <authorList>
            <person name="Ilik V."/>
            <person name="Petrzelkova K.J."/>
            <person name="Pardy F."/>
            <person name="Fuh T."/>
            <person name="Niatou-Singa F.S."/>
            <person name="Gouil Q."/>
            <person name="Baker L."/>
            <person name="Ritchie M.E."/>
            <person name="Jex A.R."/>
            <person name="Gazzola D."/>
            <person name="Li H."/>
            <person name="Toshio Fujiwara R."/>
            <person name="Zhan B."/>
            <person name="Aroian R.V."/>
            <person name="Pafco B."/>
            <person name="Schwarz E.M."/>
        </authorList>
    </citation>
    <scope>NUCLEOTIDE SEQUENCE [LARGE SCALE GENOMIC DNA]</scope>
    <source>
        <strain evidence="3 4">Aroian</strain>
        <tissue evidence="3">Whole animal</tissue>
    </source>
</reference>
<name>A0ABR1BIR9_NECAM</name>
<dbReference type="Proteomes" id="UP001303046">
    <property type="component" value="Unassembled WGS sequence"/>
</dbReference>
<feature type="domain" description="Globin" evidence="2">
    <location>
        <begin position="97"/>
        <end position="243"/>
    </location>
</feature>
<proteinExistence type="inferred from homology"/>
<accession>A0ABR1BIR9</accession>
<keyword evidence="1" id="KW-0349">Heme</keyword>
<protein>
    <recommendedName>
        <fullName evidence="2">Globin domain-containing protein</fullName>
    </recommendedName>
</protein>
<dbReference type="EMBL" id="JAVFWL010000001">
    <property type="protein sequence ID" value="KAK6726367.1"/>
    <property type="molecule type" value="Genomic_DNA"/>
</dbReference>
<organism evidence="3 4">
    <name type="scientific">Necator americanus</name>
    <name type="common">Human hookworm</name>
    <dbReference type="NCBI Taxonomy" id="51031"/>
    <lineage>
        <taxon>Eukaryota</taxon>
        <taxon>Metazoa</taxon>
        <taxon>Ecdysozoa</taxon>
        <taxon>Nematoda</taxon>
        <taxon>Chromadorea</taxon>
        <taxon>Rhabditida</taxon>
        <taxon>Rhabditina</taxon>
        <taxon>Rhabditomorpha</taxon>
        <taxon>Strongyloidea</taxon>
        <taxon>Ancylostomatidae</taxon>
        <taxon>Bunostominae</taxon>
        <taxon>Necator</taxon>
    </lineage>
</organism>
<dbReference type="InterPro" id="IPR000971">
    <property type="entry name" value="Globin"/>
</dbReference>
<keyword evidence="1" id="KW-0408">Iron</keyword>
<dbReference type="Pfam" id="PF00042">
    <property type="entry name" value="Globin"/>
    <property type="match status" value="1"/>
</dbReference>